<dbReference type="STRING" id="13370.A0A448YJC5"/>
<dbReference type="Pfam" id="PF08325">
    <property type="entry name" value="WLM"/>
    <property type="match status" value="1"/>
</dbReference>
<dbReference type="InterPro" id="IPR053000">
    <property type="entry name" value="WSS1-like_metalloprotease"/>
</dbReference>
<dbReference type="EMBL" id="CAACVR010000009">
    <property type="protein sequence ID" value="VEU21042.1"/>
    <property type="molecule type" value="Genomic_DNA"/>
</dbReference>
<keyword evidence="3" id="KW-1185">Reference proteome</keyword>
<reference evidence="2 3" key="1">
    <citation type="submission" date="2018-12" db="EMBL/GenBank/DDBJ databases">
        <authorList>
            <person name="Tiukova I."/>
            <person name="Dainat J."/>
        </authorList>
    </citation>
    <scope>NUCLEOTIDE SEQUENCE [LARGE SCALE GENOMIC DNA]</scope>
</reference>
<evidence type="ECO:0000313" key="3">
    <source>
        <dbReference type="Proteomes" id="UP000290900"/>
    </source>
</evidence>
<dbReference type="GO" id="GO:0008237">
    <property type="term" value="F:metallopeptidase activity"/>
    <property type="evidence" value="ECO:0007669"/>
    <property type="project" value="TreeGrafter"/>
</dbReference>
<dbReference type="PANTHER" id="PTHR46622:SF1">
    <property type="entry name" value="DNA-DEPENDENT METALLOPROTEASE WSS1"/>
    <property type="match status" value="1"/>
</dbReference>
<dbReference type="GO" id="GO:0006281">
    <property type="term" value="P:DNA repair"/>
    <property type="evidence" value="ECO:0007669"/>
    <property type="project" value="TreeGrafter"/>
</dbReference>
<organism evidence="2 3">
    <name type="scientific">Brettanomyces naardenensis</name>
    <name type="common">Yeast</name>
    <dbReference type="NCBI Taxonomy" id="13370"/>
    <lineage>
        <taxon>Eukaryota</taxon>
        <taxon>Fungi</taxon>
        <taxon>Dikarya</taxon>
        <taxon>Ascomycota</taxon>
        <taxon>Saccharomycotina</taxon>
        <taxon>Pichiomycetes</taxon>
        <taxon>Pichiales</taxon>
        <taxon>Pichiaceae</taxon>
        <taxon>Brettanomyces</taxon>
    </lineage>
</organism>
<dbReference type="OrthoDB" id="49605at2759"/>
<dbReference type="PANTHER" id="PTHR46622">
    <property type="entry name" value="DNA-DEPENDENT METALLOPROTEASE WSS1"/>
    <property type="match status" value="1"/>
</dbReference>
<dbReference type="FunCoup" id="A0A448YJC5">
    <property type="interactions" value="71"/>
</dbReference>
<dbReference type="InParanoid" id="A0A448YJC5"/>
<dbReference type="AlphaFoldDB" id="A0A448YJC5"/>
<evidence type="ECO:0000313" key="2">
    <source>
        <dbReference type="EMBL" id="VEU21042.1"/>
    </source>
</evidence>
<proteinExistence type="predicted"/>
<feature type="domain" description="WLM" evidence="1">
    <location>
        <begin position="1"/>
        <end position="160"/>
    </location>
</feature>
<evidence type="ECO:0000259" key="1">
    <source>
        <dbReference type="PROSITE" id="PS51397"/>
    </source>
</evidence>
<dbReference type="GO" id="GO:0005634">
    <property type="term" value="C:nucleus"/>
    <property type="evidence" value="ECO:0007669"/>
    <property type="project" value="TreeGrafter"/>
</dbReference>
<protein>
    <submittedName>
        <fullName evidence="2">DEKNAAC101917</fullName>
    </submittedName>
</protein>
<dbReference type="PROSITE" id="PS51397">
    <property type="entry name" value="WLM"/>
    <property type="match status" value="1"/>
</dbReference>
<sequence length="224" mass="25809">MSFYGFKVGILCEMYPRNASLLGLNVGGGSKICIRLRPPHNKDWFLPMNDLIGTMLHELAHNQCGPHNDQFYKLLDTLKEKYYEVQAKGSYQATGYLMEENKLGRASLSSMTVRELRLRKLTEPKYIAKVGKLGTLQDMKNIRKKSMRELILEATERRLRDNKLCSSHMEESEINEVVPADNDLEILDLSQEAKRTKDHEIVVEDDIPRKKPKSENNEDIIIID</sequence>
<gene>
    <name evidence="2" type="ORF">BRENAR_LOCUS1777</name>
</gene>
<dbReference type="Proteomes" id="UP000290900">
    <property type="component" value="Unassembled WGS sequence"/>
</dbReference>
<accession>A0A448YJC5</accession>
<name>A0A448YJC5_BRENA</name>
<dbReference type="InterPro" id="IPR013536">
    <property type="entry name" value="WLM_dom"/>
</dbReference>